<comment type="subcellular location">
    <subcellularLocation>
        <location evidence="1">Nucleus</location>
    </subcellularLocation>
</comment>
<dbReference type="InterPro" id="IPR051089">
    <property type="entry name" value="prtT"/>
</dbReference>
<dbReference type="PANTHER" id="PTHR31845">
    <property type="entry name" value="FINGER DOMAIN PROTEIN, PUTATIVE-RELATED"/>
    <property type="match status" value="1"/>
</dbReference>
<evidence type="ECO:0000313" key="9">
    <source>
        <dbReference type="Proteomes" id="UP001301769"/>
    </source>
</evidence>
<reference evidence="8" key="1">
    <citation type="journal article" date="2023" name="Mol. Phylogenet. Evol.">
        <title>Genome-scale phylogeny and comparative genomics of the fungal order Sordariales.</title>
        <authorList>
            <person name="Hensen N."/>
            <person name="Bonometti L."/>
            <person name="Westerberg I."/>
            <person name="Brannstrom I.O."/>
            <person name="Guillou S."/>
            <person name="Cros-Aarteil S."/>
            <person name="Calhoun S."/>
            <person name="Haridas S."/>
            <person name="Kuo A."/>
            <person name="Mondo S."/>
            <person name="Pangilinan J."/>
            <person name="Riley R."/>
            <person name="LaButti K."/>
            <person name="Andreopoulos B."/>
            <person name="Lipzen A."/>
            <person name="Chen C."/>
            <person name="Yan M."/>
            <person name="Daum C."/>
            <person name="Ng V."/>
            <person name="Clum A."/>
            <person name="Steindorff A."/>
            <person name="Ohm R.A."/>
            <person name="Martin F."/>
            <person name="Silar P."/>
            <person name="Natvig D.O."/>
            <person name="Lalanne C."/>
            <person name="Gautier V."/>
            <person name="Ament-Velasquez S.L."/>
            <person name="Kruys A."/>
            <person name="Hutchinson M.I."/>
            <person name="Powell A.J."/>
            <person name="Barry K."/>
            <person name="Miller A.N."/>
            <person name="Grigoriev I.V."/>
            <person name="Debuchy R."/>
            <person name="Gladieux P."/>
            <person name="Hiltunen Thoren M."/>
            <person name="Johannesson H."/>
        </authorList>
    </citation>
    <scope>NUCLEOTIDE SEQUENCE</scope>
    <source>
        <strain evidence="8">PSN293</strain>
    </source>
</reference>
<dbReference type="EMBL" id="MU858395">
    <property type="protein sequence ID" value="KAK4206515.1"/>
    <property type="molecule type" value="Genomic_DNA"/>
</dbReference>
<gene>
    <name evidence="8" type="ORF">QBC37DRAFT_300667</name>
</gene>
<evidence type="ECO:0000313" key="8">
    <source>
        <dbReference type="EMBL" id="KAK4206515.1"/>
    </source>
</evidence>
<sequence length="403" mass="45136">MSKAKSIQTTKWGTACAQCASAKAKCSRKPTDIPGSKCDRCERLLKTCTDQVHKPRKPRQPRQHRHASALIPSSEGSPSTSPAMSMCGSISHPPSPQQWLLNTSPLSLQSSPSEQRNRLLSVPGLYPMYAGEQQQSDEDLLQTYRNELMPRFPFVLVPTEATADDLNMHRPFLMASLRLVASLRNPQYIRGQVGQIMTHFADSIVVRGERNMDLLFGILVLVGWYHYCQIQHSQLNSLLCLTESLIADLGIGQGRRVRDGSDMPSSRNDEQRALLGAWYLRSCVATQFNQLKPTPFTPYIQQCLGEVHRDWNNEWDELLVLLVRIQHLTNSISPSSPDHVLSSTWKGLESVIQDAPRELSKDSMSHTRMVHGFLELLVTNRPLSSSSSHDSSQRSGSPASKIR</sequence>
<dbReference type="SUPFAM" id="SSF57701">
    <property type="entry name" value="Zn2/Cys6 DNA-binding domain"/>
    <property type="match status" value="1"/>
</dbReference>
<evidence type="ECO:0000256" key="3">
    <source>
        <dbReference type="ARBA" id="ARBA00023125"/>
    </source>
</evidence>
<protein>
    <submittedName>
        <fullName evidence="8">Transcriptional regulator WAR1</fullName>
    </submittedName>
</protein>
<organism evidence="8 9">
    <name type="scientific">Rhypophila decipiens</name>
    <dbReference type="NCBI Taxonomy" id="261697"/>
    <lineage>
        <taxon>Eukaryota</taxon>
        <taxon>Fungi</taxon>
        <taxon>Dikarya</taxon>
        <taxon>Ascomycota</taxon>
        <taxon>Pezizomycotina</taxon>
        <taxon>Sordariomycetes</taxon>
        <taxon>Sordariomycetidae</taxon>
        <taxon>Sordariales</taxon>
        <taxon>Naviculisporaceae</taxon>
        <taxon>Rhypophila</taxon>
    </lineage>
</organism>
<name>A0AAN7B345_9PEZI</name>
<dbReference type="PANTHER" id="PTHR31845:SF10">
    <property type="entry name" value="ZN(II)2CYS6 TRANSCRIPTION FACTOR (EUROFUNG)"/>
    <property type="match status" value="1"/>
</dbReference>
<feature type="region of interest" description="Disordered" evidence="6">
    <location>
        <begin position="382"/>
        <end position="403"/>
    </location>
</feature>
<feature type="compositionally biased region" description="Basic residues" evidence="6">
    <location>
        <begin position="54"/>
        <end position="67"/>
    </location>
</feature>
<feature type="region of interest" description="Disordered" evidence="6">
    <location>
        <begin position="51"/>
        <end position="114"/>
    </location>
</feature>
<comment type="caution">
    <text evidence="8">The sequence shown here is derived from an EMBL/GenBank/DDBJ whole genome shotgun (WGS) entry which is preliminary data.</text>
</comment>
<keyword evidence="3" id="KW-0238">DNA-binding</keyword>
<proteinExistence type="predicted"/>
<dbReference type="GO" id="GO:0005634">
    <property type="term" value="C:nucleus"/>
    <property type="evidence" value="ECO:0007669"/>
    <property type="project" value="UniProtKB-SubCell"/>
</dbReference>
<dbReference type="Proteomes" id="UP001301769">
    <property type="component" value="Unassembled WGS sequence"/>
</dbReference>
<evidence type="ECO:0000259" key="7">
    <source>
        <dbReference type="PROSITE" id="PS00463"/>
    </source>
</evidence>
<evidence type="ECO:0000256" key="2">
    <source>
        <dbReference type="ARBA" id="ARBA00023015"/>
    </source>
</evidence>
<dbReference type="GO" id="GO:0000981">
    <property type="term" value="F:DNA-binding transcription factor activity, RNA polymerase II-specific"/>
    <property type="evidence" value="ECO:0007669"/>
    <property type="project" value="InterPro"/>
</dbReference>
<keyword evidence="2" id="KW-0805">Transcription regulation</keyword>
<keyword evidence="9" id="KW-1185">Reference proteome</keyword>
<evidence type="ECO:0000256" key="6">
    <source>
        <dbReference type="SAM" id="MobiDB-lite"/>
    </source>
</evidence>
<feature type="domain" description="Zn(2)-C6 fungal-type" evidence="7">
    <location>
        <begin position="15"/>
        <end position="48"/>
    </location>
</feature>
<keyword evidence="5" id="KW-0539">Nucleus</keyword>
<dbReference type="AlphaFoldDB" id="A0AAN7B345"/>
<evidence type="ECO:0000256" key="5">
    <source>
        <dbReference type="ARBA" id="ARBA00023242"/>
    </source>
</evidence>
<feature type="compositionally biased region" description="Low complexity" evidence="6">
    <location>
        <begin position="384"/>
        <end position="397"/>
    </location>
</feature>
<feature type="compositionally biased region" description="Low complexity" evidence="6">
    <location>
        <begin position="104"/>
        <end position="114"/>
    </location>
</feature>
<accession>A0AAN7B345</accession>
<keyword evidence="4" id="KW-0804">Transcription</keyword>
<dbReference type="InterPro" id="IPR001138">
    <property type="entry name" value="Zn2Cys6_DnaBD"/>
</dbReference>
<evidence type="ECO:0000256" key="4">
    <source>
        <dbReference type="ARBA" id="ARBA00023163"/>
    </source>
</evidence>
<dbReference type="PROSITE" id="PS00463">
    <property type="entry name" value="ZN2_CY6_FUNGAL_1"/>
    <property type="match status" value="1"/>
</dbReference>
<dbReference type="GO" id="GO:0008270">
    <property type="term" value="F:zinc ion binding"/>
    <property type="evidence" value="ECO:0007669"/>
    <property type="project" value="InterPro"/>
</dbReference>
<dbReference type="GO" id="GO:0000976">
    <property type="term" value="F:transcription cis-regulatory region binding"/>
    <property type="evidence" value="ECO:0007669"/>
    <property type="project" value="TreeGrafter"/>
</dbReference>
<feature type="compositionally biased region" description="Polar residues" evidence="6">
    <location>
        <begin position="74"/>
        <end position="83"/>
    </location>
</feature>
<reference evidence="8" key="2">
    <citation type="submission" date="2023-05" db="EMBL/GenBank/DDBJ databases">
        <authorList>
            <consortium name="Lawrence Berkeley National Laboratory"/>
            <person name="Steindorff A."/>
            <person name="Hensen N."/>
            <person name="Bonometti L."/>
            <person name="Westerberg I."/>
            <person name="Brannstrom I.O."/>
            <person name="Guillou S."/>
            <person name="Cros-Aarteil S."/>
            <person name="Calhoun S."/>
            <person name="Haridas S."/>
            <person name="Kuo A."/>
            <person name="Mondo S."/>
            <person name="Pangilinan J."/>
            <person name="Riley R."/>
            <person name="Labutti K."/>
            <person name="Andreopoulos B."/>
            <person name="Lipzen A."/>
            <person name="Chen C."/>
            <person name="Yanf M."/>
            <person name="Daum C."/>
            <person name="Ng V."/>
            <person name="Clum A."/>
            <person name="Ohm R."/>
            <person name="Martin F."/>
            <person name="Silar P."/>
            <person name="Natvig D."/>
            <person name="Lalanne C."/>
            <person name="Gautier V."/>
            <person name="Ament-Velasquez S.L."/>
            <person name="Kruys A."/>
            <person name="Hutchinson M.I."/>
            <person name="Powell A.J."/>
            <person name="Barry K."/>
            <person name="Miller A.N."/>
            <person name="Grigoriev I.V."/>
            <person name="Debuchy R."/>
            <person name="Gladieux P."/>
            <person name="Thoren M.H."/>
            <person name="Johannesson H."/>
        </authorList>
    </citation>
    <scope>NUCLEOTIDE SEQUENCE</scope>
    <source>
        <strain evidence="8">PSN293</strain>
    </source>
</reference>
<evidence type="ECO:0000256" key="1">
    <source>
        <dbReference type="ARBA" id="ARBA00004123"/>
    </source>
</evidence>
<dbReference type="InterPro" id="IPR036864">
    <property type="entry name" value="Zn2-C6_fun-type_DNA-bd_sf"/>
</dbReference>